<dbReference type="Proteomes" id="UP000019109">
    <property type="component" value="Unassembled WGS sequence"/>
</dbReference>
<evidence type="ECO:0000313" key="2">
    <source>
        <dbReference type="EMBL" id="GAE86983.1"/>
    </source>
</evidence>
<name>W4V2F4_9FIRM</name>
<dbReference type="EMBL" id="BAVR01000003">
    <property type="protein sequence ID" value="GAE86983.1"/>
    <property type="molecule type" value="Genomic_DNA"/>
</dbReference>
<dbReference type="Gene3D" id="3.40.630.30">
    <property type="match status" value="1"/>
</dbReference>
<keyword evidence="3" id="KW-1185">Reference proteome</keyword>
<dbReference type="InterPro" id="IPR000182">
    <property type="entry name" value="GNAT_dom"/>
</dbReference>
<feature type="domain" description="N-acetyltransferase" evidence="1">
    <location>
        <begin position="15"/>
        <end position="180"/>
    </location>
</feature>
<proteinExistence type="predicted"/>
<evidence type="ECO:0000313" key="3">
    <source>
        <dbReference type="Proteomes" id="UP000019109"/>
    </source>
</evidence>
<evidence type="ECO:0000259" key="1">
    <source>
        <dbReference type="PROSITE" id="PS51186"/>
    </source>
</evidence>
<protein>
    <submittedName>
        <fullName evidence="2">Acetyltransferase</fullName>
    </submittedName>
</protein>
<reference evidence="2" key="1">
    <citation type="journal article" date="2014" name="Genome Announc.">
        <title>Draft Genome Sequence of Clostridium straminisolvens Strain JCM 21531T, Isolated from a Cellulose-Degrading Bacterial Community.</title>
        <authorList>
            <person name="Yuki M."/>
            <person name="Oshima K."/>
            <person name="Suda W."/>
            <person name="Sakamoto M."/>
            <person name="Kitamura K."/>
            <person name="Iida T."/>
            <person name="Hattori M."/>
            <person name="Ohkuma M."/>
        </authorList>
    </citation>
    <scope>NUCLEOTIDE SEQUENCE [LARGE SCALE GENOMIC DNA]</scope>
    <source>
        <strain evidence="2">JCM 21531</strain>
    </source>
</reference>
<dbReference type="OrthoDB" id="9785602at2"/>
<dbReference type="InterPro" id="IPR051531">
    <property type="entry name" value="N-acetyltransferase"/>
</dbReference>
<sequence length="186" mass="21621">MLAHKGTKEIDTKRLKLRKYTLLDAASMYKNYAADERVARFLSWKPYKSIEEVEAFLSDMIGKYECKDVYHWAIEMNREVIGSISTISIDEKNCNCELGYCIGYDYWNKGIATEAMLAVMNFLFNEVGMHRITAKHDVENPASGRVMQKCNMTYEGKLRGHYLRHDGTYSDALVYGIIKNEFRHIF</sequence>
<dbReference type="InterPro" id="IPR016181">
    <property type="entry name" value="Acyl_CoA_acyltransferase"/>
</dbReference>
<dbReference type="SUPFAM" id="SSF55729">
    <property type="entry name" value="Acyl-CoA N-acyltransferases (Nat)"/>
    <property type="match status" value="1"/>
</dbReference>
<dbReference type="PANTHER" id="PTHR43792">
    <property type="entry name" value="GNAT FAMILY, PUTATIVE (AFU_ORTHOLOGUE AFUA_3G00765)-RELATED-RELATED"/>
    <property type="match status" value="1"/>
</dbReference>
<dbReference type="GO" id="GO:0016747">
    <property type="term" value="F:acyltransferase activity, transferring groups other than amino-acyl groups"/>
    <property type="evidence" value="ECO:0007669"/>
    <property type="project" value="InterPro"/>
</dbReference>
<organism evidence="2 3">
    <name type="scientific">Acetivibrio straminisolvens JCM 21531</name>
    <dbReference type="NCBI Taxonomy" id="1294263"/>
    <lineage>
        <taxon>Bacteria</taxon>
        <taxon>Bacillati</taxon>
        <taxon>Bacillota</taxon>
        <taxon>Clostridia</taxon>
        <taxon>Eubacteriales</taxon>
        <taxon>Oscillospiraceae</taxon>
        <taxon>Acetivibrio</taxon>
    </lineage>
</organism>
<comment type="caution">
    <text evidence="2">The sequence shown here is derived from an EMBL/GenBank/DDBJ whole genome shotgun (WGS) entry which is preliminary data.</text>
</comment>
<dbReference type="STRING" id="1294263.JCM21531_320"/>
<accession>W4V2F4</accession>
<dbReference type="Pfam" id="PF13302">
    <property type="entry name" value="Acetyltransf_3"/>
    <property type="match status" value="1"/>
</dbReference>
<keyword evidence="2" id="KW-0808">Transferase</keyword>
<dbReference type="RefSeq" id="WP_038286780.1">
    <property type="nucleotide sequence ID" value="NZ_BAVR01000003.1"/>
</dbReference>
<dbReference type="PROSITE" id="PS51186">
    <property type="entry name" value="GNAT"/>
    <property type="match status" value="1"/>
</dbReference>
<gene>
    <name evidence="2" type="ORF">JCM21531_320</name>
</gene>
<dbReference type="AlphaFoldDB" id="W4V2F4"/>